<dbReference type="Gene3D" id="3.40.50.720">
    <property type="entry name" value="NAD(P)-binding Rossmann-like Domain"/>
    <property type="match status" value="1"/>
</dbReference>
<dbReference type="FunFam" id="3.40.50.720:FF:000121">
    <property type="entry name" value="Prostaglandin reductase 2"/>
    <property type="match status" value="1"/>
</dbReference>
<evidence type="ECO:0000256" key="6">
    <source>
        <dbReference type="ARBA" id="ARBA00048290"/>
    </source>
</evidence>
<dbReference type="Pfam" id="PF16884">
    <property type="entry name" value="ADH_N_2"/>
    <property type="match status" value="1"/>
</dbReference>
<name>A0A9Q0YJ37_HOLLE</name>
<comment type="catalytic activity">
    <reaction evidence="5">
        <text>13,14-dihydro-15-oxo-prostaglandin F1alpha + NADP(+) = 15-oxoprostaglandin F1alpha + NADPH + H(+)</text>
        <dbReference type="Rhea" id="RHEA:50592"/>
        <dbReference type="ChEBI" id="CHEBI:15378"/>
        <dbReference type="ChEBI" id="CHEBI:57783"/>
        <dbReference type="ChEBI" id="CHEBI:58349"/>
        <dbReference type="ChEBI" id="CHEBI:79072"/>
        <dbReference type="ChEBI" id="CHEBI:133411"/>
    </reaction>
    <physiologicalReaction direction="right-to-left" evidence="5">
        <dbReference type="Rhea" id="RHEA:50594"/>
    </physiologicalReaction>
</comment>
<evidence type="ECO:0000256" key="7">
    <source>
        <dbReference type="ARBA" id="ARBA00049070"/>
    </source>
</evidence>
<dbReference type="SMART" id="SM00829">
    <property type="entry name" value="PKS_ER"/>
    <property type="match status" value="1"/>
</dbReference>
<dbReference type="InterPro" id="IPR020843">
    <property type="entry name" value="ER"/>
</dbReference>
<dbReference type="PANTHER" id="PTHR43205">
    <property type="entry name" value="PROSTAGLANDIN REDUCTASE"/>
    <property type="match status" value="1"/>
</dbReference>
<dbReference type="InterPro" id="IPR045010">
    <property type="entry name" value="MDR_fam"/>
</dbReference>
<dbReference type="InterPro" id="IPR041694">
    <property type="entry name" value="ADH_N_2"/>
</dbReference>
<organism evidence="9 10">
    <name type="scientific">Holothuria leucospilota</name>
    <name type="common">Black long sea cucumber</name>
    <name type="synonym">Mertensiothuria leucospilota</name>
    <dbReference type="NCBI Taxonomy" id="206669"/>
    <lineage>
        <taxon>Eukaryota</taxon>
        <taxon>Metazoa</taxon>
        <taxon>Echinodermata</taxon>
        <taxon>Eleutherozoa</taxon>
        <taxon>Echinozoa</taxon>
        <taxon>Holothuroidea</taxon>
        <taxon>Aspidochirotacea</taxon>
        <taxon>Aspidochirotida</taxon>
        <taxon>Holothuriidae</taxon>
        <taxon>Holothuria</taxon>
    </lineage>
</organism>
<dbReference type="EC" id="1.3.1.48" evidence="2"/>
<keyword evidence="10" id="KW-1185">Reference proteome</keyword>
<dbReference type="Gene3D" id="3.90.180.10">
    <property type="entry name" value="Medium-chain alcohol dehydrogenases, catalytic domain"/>
    <property type="match status" value="1"/>
</dbReference>
<evidence type="ECO:0000256" key="4">
    <source>
        <dbReference type="ARBA" id="ARBA00033119"/>
    </source>
</evidence>
<evidence type="ECO:0000256" key="3">
    <source>
        <dbReference type="ARBA" id="ARBA00023002"/>
    </source>
</evidence>
<evidence type="ECO:0000256" key="1">
    <source>
        <dbReference type="ARBA" id="ARBA00010460"/>
    </source>
</evidence>
<dbReference type="InterPro" id="IPR036291">
    <property type="entry name" value="NAD(P)-bd_dom_sf"/>
</dbReference>
<dbReference type="Pfam" id="PF00107">
    <property type="entry name" value="ADH_zinc_N"/>
    <property type="match status" value="1"/>
</dbReference>
<dbReference type="InterPro" id="IPR013149">
    <property type="entry name" value="ADH-like_C"/>
</dbReference>
<evidence type="ECO:0000313" key="9">
    <source>
        <dbReference type="EMBL" id="KAJ8023485.1"/>
    </source>
</evidence>
<dbReference type="PANTHER" id="PTHR43205:SF7">
    <property type="entry name" value="PROSTAGLANDIN REDUCTASE 1"/>
    <property type="match status" value="1"/>
</dbReference>
<dbReference type="SUPFAM" id="SSF51735">
    <property type="entry name" value="NAD(P)-binding Rossmann-fold domains"/>
    <property type="match status" value="1"/>
</dbReference>
<evidence type="ECO:0000256" key="5">
    <source>
        <dbReference type="ARBA" id="ARBA00047878"/>
    </source>
</evidence>
<accession>A0A9Q0YJ37</accession>
<dbReference type="InterPro" id="IPR011032">
    <property type="entry name" value="GroES-like_sf"/>
</dbReference>
<comment type="caution">
    <text evidence="9">The sequence shown here is derived from an EMBL/GenBank/DDBJ whole genome shotgun (WGS) entry which is preliminary data.</text>
</comment>
<reference evidence="9" key="1">
    <citation type="submission" date="2021-10" db="EMBL/GenBank/DDBJ databases">
        <title>Tropical sea cucumber genome reveals ecological adaptation and Cuvierian tubules defense mechanism.</title>
        <authorList>
            <person name="Chen T."/>
        </authorList>
    </citation>
    <scope>NUCLEOTIDE SEQUENCE</scope>
    <source>
        <strain evidence="9">Nanhai2018</strain>
        <tissue evidence="9">Muscle</tissue>
    </source>
</reference>
<dbReference type="EMBL" id="JAIZAY010000019">
    <property type="protein sequence ID" value="KAJ8023485.1"/>
    <property type="molecule type" value="Genomic_DNA"/>
</dbReference>
<sequence length="337" mass="36712">MVKAKQWILKKQFSGTPKSTDVGIREINLPKLKDGEVLIECIAISVDPYQRIFVNNGTVKVGDIMYAEQVAKVIESMNPDFPVGTHVTTFGGWTTHSIQTGDKLLKVPEYPPDVPVELSLGTLGMPGMTAYYGLLATAELKQGETVYVNAAAGAVGTVVGQIAKLKGCKVYGSAGTDDKVKYLKKELGFDDAFNYKTISDLPNLDKTLKRIIPQGIDVFFENVGGAAFTVVLENMNQGGRVAICGAISSYNHEDKYKLALPNFAESCFMKELTLKGFTGWAHMAKDKENAGLTEMIGWVREGKLKYPGHTFTGFENIFKAFLSLFSGANVGKVLVKV</sequence>
<comment type="similarity">
    <text evidence="1">Belongs to the NADP-dependent oxidoreductase L4BD family.</text>
</comment>
<dbReference type="GO" id="GO:0006693">
    <property type="term" value="P:prostaglandin metabolic process"/>
    <property type="evidence" value="ECO:0007669"/>
    <property type="project" value="TreeGrafter"/>
</dbReference>
<protein>
    <recommendedName>
        <fullName evidence="4">15-oxoprostaglandin 13-reductase</fullName>
        <ecNumber evidence="2">1.3.1.48</ecNumber>
    </recommendedName>
    <alternativeName>
        <fullName evidence="4">15-oxoprostaglandin 13-reductase</fullName>
    </alternativeName>
</protein>
<proteinExistence type="inferred from homology"/>
<comment type="catalytic activity">
    <reaction evidence="6">
        <text>13,14-dihydro-15-oxo-PGF2alpha + NADP(+) = 15-oxoprostaglandin F2alpha + NADPH + H(+)</text>
        <dbReference type="Rhea" id="RHEA:50588"/>
        <dbReference type="ChEBI" id="CHEBI:15378"/>
        <dbReference type="ChEBI" id="CHEBI:57783"/>
        <dbReference type="ChEBI" id="CHEBI:58349"/>
        <dbReference type="ChEBI" id="CHEBI:133374"/>
        <dbReference type="ChEBI" id="CHEBI:133409"/>
    </reaction>
    <physiologicalReaction direction="right-to-left" evidence="6">
        <dbReference type="Rhea" id="RHEA:50590"/>
    </physiologicalReaction>
</comment>
<dbReference type="SUPFAM" id="SSF50129">
    <property type="entry name" value="GroES-like"/>
    <property type="match status" value="1"/>
</dbReference>
<gene>
    <name evidence="9" type="ORF">HOLleu_35941</name>
</gene>
<comment type="catalytic activity">
    <reaction evidence="7">
        <text>13,14-dihydro-15-oxo-prostaglandin E1 + NADP(+) = 15-oxoprostaglandin E1 + NADPH + H(+)</text>
        <dbReference type="Rhea" id="RHEA:50584"/>
        <dbReference type="ChEBI" id="CHEBI:15378"/>
        <dbReference type="ChEBI" id="CHEBI:57401"/>
        <dbReference type="ChEBI" id="CHEBI:57783"/>
        <dbReference type="ChEBI" id="CHEBI:58349"/>
        <dbReference type="ChEBI" id="CHEBI:133408"/>
    </reaction>
    <physiologicalReaction direction="right-to-left" evidence="7">
        <dbReference type="Rhea" id="RHEA:50586"/>
    </physiologicalReaction>
</comment>
<dbReference type="AlphaFoldDB" id="A0A9Q0YJ37"/>
<evidence type="ECO:0000259" key="8">
    <source>
        <dbReference type="SMART" id="SM00829"/>
    </source>
</evidence>
<feature type="domain" description="Enoyl reductase (ER)" evidence="8">
    <location>
        <begin position="15"/>
        <end position="335"/>
    </location>
</feature>
<keyword evidence="3" id="KW-0560">Oxidoreductase</keyword>
<evidence type="ECO:0000256" key="2">
    <source>
        <dbReference type="ARBA" id="ARBA00011981"/>
    </source>
</evidence>
<dbReference type="Proteomes" id="UP001152320">
    <property type="component" value="Chromosome 19"/>
</dbReference>
<dbReference type="GO" id="GO:0047522">
    <property type="term" value="F:15-oxoprostaglandin 13-reductase [NAD(P)+] activity"/>
    <property type="evidence" value="ECO:0007669"/>
    <property type="project" value="UniProtKB-EC"/>
</dbReference>
<dbReference type="OrthoDB" id="809632at2759"/>
<evidence type="ECO:0000313" key="10">
    <source>
        <dbReference type="Proteomes" id="UP001152320"/>
    </source>
</evidence>